<dbReference type="Proteomes" id="UP001458415">
    <property type="component" value="Unassembled WGS sequence"/>
</dbReference>
<dbReference type="RefSeq" id="WP_086727789.1">
    <property type="nucleotide sequence ID" value="NZ_MUBM01000203.1"/>
</dbReference>
<feature type="transmembrane region" description="Helical" evidence="6">
    <location>
        <begin position="162"/>
        <end position="185"/>
    </location>
</feature>
<comment type="caution">
    <text evidence="8">The sequence shown here is derived from an EMBL/GenBank/DDBJ whole genome shotgun (WGS) entry which is preliminary data.</text>
</comment>
<dbReference type="PANTHER" id="PTHR23511">
    <property type="entry name" value="SYNAPTIC VESICLE GLYCOPROTEIN 2"/>
    <property type="match status" value="1"/>
</dbReference>
<feature type="transmembrane region" description="Helical" evidence="6">
    <location>
        <begin position="276"/>
        <end position="297"/>
    </location>
</feature>
<feature type="transmembrane region" description="Helical" evidence="6">
    <location>
        <begin position="368"/>
        <end position="389"/>
    </location>
</feature>
<evidence type="ECO:0000256" key="5">
    <source>
        <dbReference type="ARBA" id="ARBA00023136"/>
    </source>
</evidence>
<reference evidence="8 9" key="1">
    <citation type="submission" date="2024-06" db="EMBL/GenBank/DDBJ databases">
        <title>The Natural Products Discovery Center: Release of the First 8490 Sequenced Strains for Exploring Actinobacteria Biosynthetic Diversity.</title>
        <authorList>
            <person name="Kalkreuter E."/>
            <person name="Kautsar S.A."/>
            <person name="Yang D."/>
            <person name="Bader C.D."/>
            <person name="Teijaro C.N."/>
            <person name="Fluegel L."/>
            <person name="Davis C.M."/>
            <person name="Simpson J.R."/>
            <person name="Lauterbach L."/>
            <person name="Steele A.D."/>
            <person name="Gui C."/>
            <person name="Meng S."/>
            <person name="Li G."/>
            <person name="Viehrig K."/>
            <person name="Ye F."/>
            <person name="Su P."/>
            <person name="Kiefer A.F."/>
            <person name="Nichols A."/>
            <person name="Cepeda A.J."/>
            <person name="Yan W."/>
            <person name="Fan B."/>
            <person name="Jiang Y."/>
            <person name="Adhikari A."/>
            <person name="Zheng C.-J."/>
            <person name="Schuster L."/>
            <person name="Cowan T.M."/>
            <person name="Smanski M.J."/>
            <person name="Chevrette M.G."/>
            <person name="De Carvalho L.P.S."/>
            <person name="Shen B."/>
        </authorList>
    </citation>
    <scope>NUCLEOTIDE SEQUENCE [LARGE SCALE GENOMIC DNA]</scope>
    <source>
        <strain evidence="8 9">NPDC000634</strain>
    </source>
</reference>
<dbReference type="InterPro" id="IPR020846">
    <property type="entry name" value="MFS_dom"/>
</dbReference>
<feature type="transmembrane region" description="Helical" evidence="6">
    <location>
        <begin position="343"/>
        <end position="362"/>
    </location>
</feature>
<evidence type="ECO:0000256" key="1">
    <source>
        <dbReference type="ARBA" id="ARBA00004651"/>
    </source>
</evidence>
<feature type="domain" description="Major facilitator superfamily (MFS) profile" evidence="7">
    <location>
        <begin position="34"/>
        <end position="456"/>
    </location>
</feature>
<feature type="transmembrane region" description="Helical" evidence="6">
    <location>
        <begin position="75"/>
        <end position="92"/>
    </location>
</feature>
<dbReference type="Pfam" id="PF07690">
    <property type="entry name" value="MFS_1"/>
    <property type="match status" value="1"/>
</dbReference>
<evidence type="ECO:0000256" key="6">
    <source>
        <dbReference type="SAM" id="Phobius"/>
    </source>
</evidence>
<keyword evidence="3 6" id="KW-0812">Transmembrane</keyword>
<keyword evidence="5 6" id="KW-0472">Membrane</keyword>
<dbReference type="InterPro" id="IPR011701">
    <property type="entry name" value="MFS"/>
</dbReference>
<feature type="transmembrane region" description="Helical" evidence="6">
    <location>
        <begin position="191"/>
        <end position="211"/>
    </location>
</feature>
<accession>A0ABV1WC96</accession>
<evidence type="ECO:0000256" key="2">
    <source>
        <dbReference type="ARBA" id="ARBA00022448"/>
    </source>
</evidence>
<evidence type="ECO:0000259" key="7">
    <source>
        <dbReference type="PROSITE" id="PS50850"/>
    </source>
</evidence>
<dbReference type="PROSITE" id="PS50850">
    <property type="entry name" value="MFS"/>
    <property type="match status" value="1"/>
</dbReference>
<feature type="transmembrane region" description="Helical" evidence="6">
    <location>
        <begin position="430"/>
        <end position="451"/>
    </location>
</feature>
<feature type="transmembrane region" description="Helical" evidence="6">
    <location>
        <begin position="401"/>
        <end position="424"/>
    </location>
</feature>
<evidence type="ECO:0000256" key="3">
    <source>
        <dbReference type="ARBA" id="ARBA00022692"/>
    </source>
</evidence>
<comment type="subcellular location">
    <subcellularLocation>
        <location evidence="1">Cell membrane</location>
        <topology evidence="1">Multi-pass membrane protein</topology>
    </subcellularLocation>
</comment>
<dbReference type="EMBL" id="JBEPCU010000765">
    <property type="protein sequence ID" value="MER6981436.1"/>
    <property type="molecule type" value="Genomic_DNA"/>
</dbReference>
<evidence type="ECO:0000313" key="9">
    <source>
        <dbReference type="Proteomes" id="UP001458415"/>
    </source>
</evidence>
<dbReference type="PROSITE" id="PS00216">
    <property type="entry name" value="SUGAR_TRANSPORT_1"/>
    <property type="match status" value="1"/>
</dbReference>
<name>A0ABV1WC96_9ACTN</name>
<organism evidence="8 9">
    <name type="scientific">Streptomyces carpinensis</name>
    <dbReference type="NCBI Taxonomy" id="66369"/>
    <lineage>
        <taxon>Bacteria</taxon>
        <taxon>Bacillati</taxon>
        <taxon>Actinomycetota</taxon>
        <taxon>Actinomycetes</taxon>
        <taxon>Kitasatosporales</taxon>
        <taxon>Streptomycetaceae</taxon>
        <taxon>Streptomyces</taxon>
    </lineage>
</organism>
<feature type="transmembrane region" description="Helical" evidence="6">
    <location>
        <begin position="312"/>
        <end position="331"/>
    </location>
</feature>
<dbReference type="SUPFAM" id="SSF103473">
    <property type="entry name" value="MFS general substrate transporter"/>
    <property type="match status" value="1"/>
</dbReference>
<feature type="transmembrane region" description="Helical" evidence="6">
    <location>
        <begin position="35"/>
        <end position="55"/>
    </location>
</feature>
<dbReference type="Gene3D" id="1.20.1250.20">
    <property type="entry name" value="MFS general substrate transporter like domains"/>
    <property type="match status" value="1"/>
</dbReference>
<dbReference type="InterPro" id="IPR036259">
    <property type="entry name" value="MFS_trans_sf"/>
</dbReference>
<dbReference type="PROSITE" id="PS00217">
    <property type="entry name" value="SUGAR_TRANSPORT_2"/>
    <property type="match status" value="1"/>
</dbReference>
<gene>
    <name evidence="8" type="ORF">ABT317_31820</name>
</gene>
<feature type="transmembrane region" description="Helical" evidence="6">
    <location>
        <begin position="104"/>
        <end position="121"/>
    </location>
</feature>
<sequence>MSESQTQAATGPQAKYANGQIAARIDRLPLTRVQYLLAAVTQLFWGFLIDTDGVVARLYPFIWEPQGMSAVKYSFLYAGNTGVGILLGISAGGPISDRFGRKKVLVSSGLVGAVFLTPLAHTNSFGWLLLWNILYGIGIGFMLSVNNVYLHELAPPGSRQKLAMRAQATTALCSFLPGIMGVFWVPEHYRWFIYGLAIAMLCMVPVGAIILPESPRWLEQKGRHAEADAIVSRWETRIEAITGRPLPEPEPERNIVVQTEKVPVQELFGGMYGKRIVMLCLVWMCGYAGIVYGFGAFSSTFLKHQGWTAGQLFFWVSMIAPLMRLSAFIAASFIGERFERKSLIGIVGCVYGAIVLLFWFAHVFPLQVVMLLCIYPCSTMWLFNMYNYTSMSFPTRIRSSGYAWSNGVAHTAAVWGPIAVAPIFAATGGWGWLVFVGSIGAIVPSLIVVTLGMRQKGRTLEEVAV</sequence>
<proteinExistence type="predicted"/>
<protein>
    <submittedName>
        <fullName evidence="8">MFS transporter</fullName>
    </submittedName>
</protein>
<evidence type="ECO:0000256" key="4">
    <source>
        <dbReference type="ARBA" id="ARBA00022989"/>
    </source>
</evidence>
<dbReference type="InterPro" id="IPR005829">
    <property type="entry name" value="Sugar_transporter_CS"/>
</dbReference>
<keyword evidence="2" id="KW-0813">Transport</keyword>
<keyword evidence="9" id="KW-1185">Reference proteome</keyword>
<evidence type="ECO:0000313" key="8">
    <source>
        <dbReference type="EMBL" id="MER6981436.1"/>
    </source>
</evidence>
<keyword evidence="4 6" id="KW-1133">Transmembrane helix</keyword>
<feature type="transmembrane region" description="Helical" evidence="6">
    <location>
        <begin position="127"/>
        <end position="150"/>
    </location>
</feature>